<dbReference type="PANTHER" id="PTHR15549:SF26">
    <property type="entry name" value="AXIAL BUDDING PATTERN PROTEIN 2-RELATED"/>
    <property type="match status" value="1"/>
</dbReference>
<dbReference type="GO" id="GO:0016020">
    <property type="term" value="C:membrane"/>
    <property type="evidence" value="ECO:0007669"/>
    <property type="project" value="UniProtKB-SubCell"/>
</dbReference>
<evidence type="ECO:0000256" key="2">
    <source>
        <dbReference type="ARBA" id="ARBA00022692"/>
    </source>
</evidence>
<dbReference type="PROSITE" id="PS51212">
    <property type="entry name" value="WSC"/>
    <property type="match status" value="1"/>
</dbReference>
<dbReference type="InterPro" id="IPR051694">
    <property type="entry name" value="Immunoregulatory_rcpt-like"/>
</dbReference>
<evidence type="ECO:0000313" key="9">
    <source>
        <dbReference type="EMBL" id="KAK0384571.1"/>
    </source>
</evidence>
<protein>
    <recommendedName>
        <fullName evidence="8">WSC domain-containing protein</fullName>
    </recommendedName>
</protein>
<feature type="region of interest" description="Disordered" evidence="5">
    <location>
        <begin position="33"/>
        <end position="56"/>
    </location>
</feature>
<dbReference type="SMART" id="SM00321">
    <property type="entry name" value="WSC"/>
    <property type="match status" value="1"/>
</dbReference>
<dbReference type="AlphaFoldDB" id="A0AA39L4V0"/>
<keyword evidence="3 6" id="KW-1133">Transmembrane helix</keyword>
<dbReference type="InterPro" id="IPR002889">
    <property type="entry name" value="WSC_carb-bd"/>
</dbReference>
<comment type="subcellular location">
    <subcellularLocation>
        <location evidence="1">Membrane</location>
        <topology evidence="1">Single-pass membrane protein</topology>
    </subcellularLocation>
</comment>
<evidence type="ECO:0000256" key="6">
    <source>
        <dbReference type="SAM" id="Phobius"/>
    </source>
</evidence>
<reference evidence="9" key="1">
    <citation type="submission" date="2022-10" db="EMBL/GenBank/DDBJ databases">
        <title>Determination and structural analysis of whole genome sequence of Sarocladium strictum F4-1.</title>
        <authorList>
            <person name="Hu L."/>
            <person name="Jiang Y."/>
        </authorList>
    </citation>
    <scope>NUCLEOTIDE SEQUENCE</scope>
    <source>
        <strain evidence="9">F4-1</strain>
    </source>
</reference>
<keyword evidence="10" id="KW-1185">Reference proteome</keyword>
<dbReference type="GO" id="GO:0071944">
    <property type="term" value="C:cell periphery"/>
    <property type="evidence" value="ECO:0007669"/>
    <property type="project" value="UniProtKB-ARBA"/>
</dbReference>
<feature type="chain" id="PRO_5041364309" description="WSC domain-containing protein" evidence="7">
    <location>
        <begin position="23"/>
        <end position="306"/>
    </location>
</feature>
<keyword evidence="7" id="KW-0732">Signal</keyword>
<evidence type="ECO:0000259" key="8">
    <source>
        <dbReference type="PROSITE" id="PS51212"/>
    </source>
</evidence>
<accession>A0AA39L4V0</accession>
<feature type="transmembrane region" description="Helical" evidence="6">
    <location>
        <begin position="213"/>
        <end position="234"/>
    </location>
</feature>
<evidence type="ECO:0000256" key="1">
    <source>
        <dbReference type="ARBA" id="ARBA00004167"/>
    </source>
</evidence>
<feature type="compositionally biased region" description="Polar residues" evidence="5">
    <location>
        <begin position="39"/>
        <end position="48"/>
    </location>
</feature>
<evidence type="ECO:0000256" key="7">
    <source>
        <dbReference type="SAM" id="SignalP"/>
    </source>
</evidence>
<dbReference type="EMBL" id="JAPDFR010000008">
    <property type="protein sequence ID" value="KAK0384571.1"/>
    <property type="molecule type" value="Genomic_DNA"/>
</dbReference>
<dbReference type="Proteomes" id="UP001175261">
    <property type="component" value="Unassembled WGS sequence"/>
</dbReference>
<keyword evidence="2 6" id="KW-0812">Transmembrane</keyword>
<dbReference type="Pfam" id="PF01822">
    <property type="entry name" value="WSC"/>
    <property type="match status" value="1"/>
</dbReference>
<gene>
    <name evidence="9" type="ORF">NLU13_8657</name>
</gene>
<feature type="signal peptide" evidence="7">
    <location>
        <begin position="1"/>
        <end position="22"/>
    </location>
</feature>
<evidence type="ECO:0000256" key="3">
    <source>
        <dbReference type="ARBA" id="ARBA00022989"/>
    </source>
</evidence>
<name>A0AA39L4V0_SARSR</name>
<evidence type="ECO:0000256" key="4">
    <source>
        <dbReference type="ARBA" id="ARBA00023136"/>
    </source>
</evidence>
<feature type="domain" description="WSC" evidence="8">
    <location>
        <begin position="54"/>
        <end position="146"/>
    </location>
</feature>
<comment type="caution">
    <text evidence="9">The sequence shown here is derived from an EMBL/GenBank/DDBJ whole genome shotgun (WGS) entry which is preliminary data.</text>
</comment>
<feature type="compositionally biased region" description="Low complexity" evidence="5">
    <location>
        <begin position="164"/>
        <end position="198"/>
    </location>
</feature>
<keyword evidence="4 6" id="KW-0472">Membrane</keyword>
<proteinExistence type="predicted"/>
<feature type="region of interest" description="Disordered" evidence="5">
    <location>
        <begin position="156"/>
        <end position="209"/>
    </location>
</feature>
<evidence type="ECO:0000256" key="5">
    <source>
        <dbReference type="SAM" id="MobiDB-lite"/>
    </source>
</evidence>
<sequence length="306" mass="32148">MKTSAFFAVAVMALSRFAEASAASDPTRVIRSAPDRVRQQQGKQSPSTFPKLGGPASQGCFKSSGNLTSSKVDLTYLSSGSCETACKGKNLPVMALTPGQCLCGDTYPPKDDVVNDSNCDFPCPGYPMEACGSLGDPGFFSVFNVGIEVNVPYMENENEDKKSSTSSTTSASSTAQSTSAPTAPAATQTQDNSGGDNNNSDDEKKSGPNTAGIAAGVVVGVAVVAGGIGGFFFWMRRRRNAEIEEDHRRNAAVNAFISGSKPPSSHGSISMTDSRLDPVLAHRRMSDGSIADNEDYSRRILRVTNA</sequence>
<evidence type="ECO:0000313" key="10">
    <source>
        <dbReference type="Proteomes" id="UP001175261"/>
    </source>
</evidence>
<dbReference type="PANTHER" id="PTHR15549">
    <property type="entry name" value="PAIRED IMMUNOGLOBULIN-LIKE TYPE 2 RECEPTOR"/>
    <property type="match status" value="1"/>
</dbReference>
<organism evidence="9 10">
    <name type="scientific">Sarocladium strictum</name>
    <name type="common">Black bundle disease fungus</name>
    <name type="synonym">Acremonium strictum</name>
    <dbReference type="NCBI Taxonomy" id="5046"/>
    <lineage>
        <taxon>Eukaryota</taxon>
        <taxon>Fungi</taxon>
        <taxon>Dikarya</taxon>
        <taxon>Ascomycota</taxon>
        <taxon>Pezizomycotina</taxon>
        <taxon>Sordariomycetes</taxon>
        <taxon>Hypocreomycetidae</taxon>
        <taxon>Hypocreales</taxon>
        <taxon>Sarocladiaceae</taxon>
        <taxon>Sarocladium</taxon>
    </lineage>
</organism>